<dbReference type="InterPro" id="IPR012337">
    <property type="entry name" value="RNaseH-like_sf"/>
</dbReference>
<dbReference type="PROSITE" id="PS51257">
    <property type="entry name" value="PROKAR_LIPOPROTEIN"/>
    <property type="match status" value="1"/>
</dbReference>
<dbReference type="SUPFAM" id="SSF53098">
    <property type="entry name" value="Ribonuclease H-like"/>
    <property type="match status" value="1"/>
</dbReference>
<feature type="region of interest" description="Disordered" evidence="1">
    <location>
        <begin position="20"/>
        <end position="58"/>
    </location>
</feature>
<gene>
    <name evidence="2" type="ORF">PCOR1329_LOCUS66754</name>
</gene>
<dbReference type="InterPro" id="IPR036397">
    <property type="entry name" value="RNaseH_sf"/>
</dbReference>
<dbReference type="Proteomes" id="UP001189429">
    <property type="component" value="Unassembled WGS sequence"/>
</dbReference>
<feature type="compositionally biased region" description="Low complexity" evidence="1">
    <location>
        <begin position="40"/>
        <end position="58"/>
    </location>
</feature>
<name>A0ABN9WF71_9DINO</name>
<keyword evidence="3" id="KW-1185">Reference proteome</keyword>
<evidence type="ECO:0008006" key="4">
    <source>
        <dbReference type="Google" id="ProtNLM"/>
    </source>
</evidence>
<proteinExistence type="predicted"/>
<dbReference type="EMBL" id="CAUYUJ010018615">
    <property type="protein sequence ID" value="CAK0885021.1"/>
    <property type="molecule type" value="Genomic_DNA"/>
</dbReference>
<sequence>MQRRFLWTFFGAAAAACRSRGRSGQGEGQRPHVAASRSPSDSNNSAAAGRSSSDSGLGAAHSKCGASDDLAGAPASSYNPAGKCSCCGAAGRTKRRCSCFGGKSHQRLRLLAPQRAPGTSVYLIPATPASAAAAAAGPAVAQTPATPPAAPPRSKCSCCGAPSRTARGCSCKGGKSHQRLREQLERLDQDIRGTAAALRWRRVASKLTNKGPEDWDCISVPSRTDTMLDDSELPEMDRKTPGPAAEDIFALNEINRADMEVCCPENSILGAAVQAQGGTVVRCGLFNGFDMASATGVRRAMHLLRRVRPRRLILGPPCTADCAPQNLNQKTKQQRDELTKKARRAWRIQRGCQSLYDEAKKLTDCHTDLEQPLNRRSWSRSPAIKQMRNEMRVSVAHGCAHGFRDVRSGLLMKKAWRICSTDPEFARKVGRRCSNRPGRADSHEHRPIEDGQVVAQTAFYPPATCRTWAKHILQKNGIAHYGMEIFAALDQITEDDAEMGAISDEKLSDSTATGVMRDNFRKQYVWLRTSHIMALNLDEGSGLTSVTYHGQTDERSGNISAAEVINAWESWNSHHRRPTLRRLDPEGRHCSQAVAKWTSDRGIELWIAPGEAHWLMGKVERQVQVFKRFLTKLATLDPECPVKELISWAVSAINSMDKVGNHSPLEHVMGVTGTPGSNNPFAIVDGGSGETQEQRRLLARNSFLE</sequence>
<protein>
    <recommendedName>
        <fullName evidence="4">Integrase catalytic domain-containing protein</fullName>
    </recommendedName>
</protein>
<dbReference type="Gene3D" id="3.30.420.10">
    <property type="entry name" value="Ribonuclease H-like superfamily/Ribonuclease H"/>
    <property type="match status" value="1"/>
</dbReference>
<comment type="caution">
    <text evidence="2">The sequence shown here is derived from an EMBL/GenBank/DDBJ whole genome shotgun (WGS) entry which is preliminary data.</text>
</comment>
<evidence type="ECO:0000313" key="2">
    <source>
        <dbReference type="EMBL" id="CAK0885021.1"/>
    </source>
</evidence>
<evidence type="ECO:0000256" key="1">
    <source>
        <dbReference type="SAM" id="MobiDB-lite"/>
    </source>
</evidence>
<organism evidence="2 3">
    <name type="scientific">Prorocentrum cordatum</name>
    <dbReference type="NCBI Taxonomy" id="2364126"/>
    <lineage>
        <taxon>Eukaryota</taxon>
        <taxon>Sar</taxon>
        <taxon>Alveolata</taxon>
        <taxon>Dinophyceae</taxon>
        <taxon>Prorocentrales</taxon>
        <taxon>Prorocentraceae</taxon>
        <taxon>Prorocentrum</taxon>
    </lineage>
</organism>
<evidence type="ECO:0000313" key="3">
    <source>
        <dbReference type="Proteomes" id="UP001189429"/>
    </source>
</evidence>
<accession>A0ABN9WF71</accession>
<reference evidence="2" key="1">
    <citation type="submission" date="2023-10" db="EMBL/GenBank/DDBJ databases">
        <authorList>
            <person name="Chen Y."/>
            <person name="Shah S."/>
            <person name="Dougan E. K."/>
            <person name="Thang M."/>
            <person name="Chan C."/>
        </authorList>
    </citation>
    <scope>NUCLEOTIDE SEQUENCE [LARGE SCALE GENOMIC DNA]</scope>
</reference>